<evidence type="ECO:0000256" key="7">
    <source>
        <dbReference type="ARBA" id="ARBA00023065"/>
    </source>
</evidence>
<keyword evidence="5" id="KW-0630">Potassium</keyword>
<evidence type="ECO:0000256" key="1">
    <source>
        <dbReference type="ARBA" id="ARBA00004141"/>
    </source>
</evidence>
<evidence type="ECO:0000256" key="2">
    <source>
        <dbReference type="ARBA" id="ARBA00022448"/>
    </source>
</evidence>
<dbReference type="Pfam" id="PF23259">
    <property type="entry name" value="CHX17_C"/>
    <property type="match status" value="1"/>
</dbReference>
<protein>
    <recommendedName>
        <fullName evidence="17">Cation/H+ exchanger domain-containing protein</fullName>
    </recommendedName>
</protein>
<evidence type="ECO:0000256" key="3">
    <source>
        <dbReference type="ARBA" id="ARBA00022538"/>
    </source>
</evidence>
<feature type="transmembrane region" description="Helical" evidence="11">
    <location>
        <begin position="536"/>
        <end position="557"/>
    </location>
</feature>
<evidence type="ECO:0000256" key="9">
    <source>
        <dbReference type="ARBA" id="ARBA00038341"/>
    </source>
</evidence>
<evidence type="ECO:0000256" key="11">
    <source>
        <dbReference type="SAM" id="Phobius"/>
    </source>
</evidence>
<evidence type="ECO:0000259" key="13">
    <source>
        <dbReference type="Pfam" id="PF03101"/>
    </source>
</evidence>
<feature type="coiled-coil region" evidence="10">
    <location>
        <begin position="177"/>
        <end position="204"/>
    </location>
</feature>
<proteinExistence type="inferred from homology"/>
<dbReference type="Gene3D" id="3.40.50.12370">
    <property type="match status" value="1"/>
</dbReference>
<keyword evidence="6 11" id="KW-1133">Transmembrane helix</keyword>
<feature type="transmembrane region" description="Helical" evidence="11">
    <location>
        <begin position="601"/>
        <end position="619"/>
    </location>
</feature>
<dbReference type="InterPro" id="IPR004330">
    <property type="entry name" value="FAR1_DNA_bnd_dom"/>
</dbReference>
<evidence type="ECO:0000259" key="14">
    <source>
        <dbReference type="Pfam" id="PF23259"/>
    </source>
</evidence>
<organism evidence="15 16">
    <name type="scientific">Xanthoceras sorbifolium</name>
    <dbReference type="NCBI Taxonomy" id="99658"/>
    <lineage>
        <taxon>Eukaryota</taxon>
        <taxon>Viridiplantae</taxon>
        <taxon>Streptophyta</taxon>
        <taxon>Embryophyta</taxon>
        <taxon>Tracheophyta</taxon>
        <taxon>Spermatophyta</taxon>
        <taxon>Magnoliopsida</taxon>
        <taxon>eudicotyledons</taxon>
        <taxon>Gunneridae</taxon>
        <taxon>Pentapetalae</taxon>
        <taxon>rosids</taxon>
        <taxon>malvids</taxon>
        <taxon>Sapindales</taxon>
        <taxon>Sapindaceae</taxon>
        <taxon>Xanthoceroideae</taxon>
        <taxon>Xanthoceras</taxon>
    </lineage>
</organism>
<keyword evidence="16" id="KW-1185">Reference proteome</keyword>
<dbReference type="Pfam" id="PF00999">
    <property type="entry name" value="Na_H_Exchanger"/>
    <property type="match status" value="1"/>
</dbReference>
<feature type="transmembrane region" description="Helical" evidence="11">
    <location>
        <begin position="319"/>
        <end position="342"/>
    </location>
</feature>
<dbReference type="InterPro" id="IPR057290">
    <property type="entry name" value="CHX17_C"/>
</dbReference>
<reference evidence="15 16" key="1">
    <citation type="submission" date="2021-02" db="EMBL/GenBank/DDBJ databases">
        <title>Plant Genome Project.</title>
        <authorList>
            <person name="Zhang R.-G."/>
        </authorList>
    </citation>
    <scope>NUCLEOTIDE SEQUENCE [LARGE SCALE GENOMIC DNA]</scope>
    <source>
        <tissue evidence="15">Leaves</tissue>
    </source>
</reference>
<gene>
    <name evidence="15" type="ORF">JRO89_XS01G0100100</name>
</gene>
<keyword evidence="8 11" id="KW-0472">Membrane</keyword>
<feature type="transmembrane region" description="Helical" evidence="11">
    <location>
        <begin position="386"/>
        <end position="409"/>
    </location>
</feature>
<dbReference type="Proteomes" id="UP000827721">
    <property type="component" value="Unassembled WGS sequence"/>
</dbReference>
<comment type="caution">
    <text evidence="15">The sequence shown here is derived from an EMBL/GenBank/DDBJ whole genome shotgun (WGS) entry which is preliminary data.</text>
</comment>
<evidence type="ECO:0000256" key="8">
    <source>
        <dbReference type="ARBA" id="ARBA00023136"/>
    </source>
</evidence>
<comment type="similarity">
    <text evidence="9">Belongs to the monovalent cation:proton antiporter 2 (CPA2) transporter (TC 2.A.37) family. CHX (TC 2.A.37.4) subfamily.</text>
</comment>
<keyword evidence="4 11" id="KW-0812">Transmembrane</keyword>
<keyword evidence="3" id="KW-0633">Potassium transport</keyword>
<name>A0ABQ8IIQ1_9ROSI</name>
<feature type="transmembrane region" description="Helical" evidence="11">
    <location>
        <begin position="286"/>
        <end position="307"/>
    </location>
</feature>
<accession>A0ABQ8IIQ1</accession>
<feature type="transmembrane region" description="Helical" evidence="11">
    <location>
        <begin position="569"/>
        <end position="589"/>
    </location>
</feature>
<dbReference type="PANTHER" id="PTHR32468">
    <property type="entry name" value="CATION/H + ANTIPORTER"/>
    <property type="match status" value="1"/>
</dbReference>
<evidence type="ECO:0000313" key="16">
    <source>
        <dbReference type="Proteomes" id="UP000827721"/>
    </source>
</evidence>
<feature type="domain" description="FAR1" evidence="13">
    <location>
        <begin position="67"/>
        <end position="154"/>
    </location>
</feature>
<dbReference type="EMBL" id="JAFEMO010000001">
    <property type="protein sequence ID" value="KAH7576530.1"/>
    <property type="molecule type" value="Genomic_DNA"/>
</dbReference>
<evidence type="ECO:0000256" key="6">
    <source>
        <dbReference type="ARBA" id="ARBA00022989"/>
    </source>
</evidence>
<evidence type="ECO:0000256" key="10">
    <source>
        <dbReference type="SAM" id="Coils"/>
    </source>
</evidence>
<evidence type="ECO:0000313" key="15">
    <source>
        <dbReference type="EMBL" id="KAH7576530.1"/>
    </source>
</evidence>
<dbReference type="InterPro" id="IPR038770">
    <property type="entry name" value="Na+/solute_symporter_sf"/>
</dbReference>
<keyword evidence="7" id="KW-0406">Ion transport</keyword>
<keyword evidence="2" id="KW-0813">Transport</keyword>
<dbReference type="PANTHER" id="PTHR32468:SF96">
    <property type="entry name" value="CATION_H(+) ANTIPORTER 26-RELATED"/>
    <property type="match status" value="1"/>
</dbReference>
<dbReference type="Gene3D" id="1.20.1530.20">
    <property type="match status" value="1"/>
</dbReference>
<feature type="transmembrane region" description="Helical" evidence="11">
    <location>
        <begin position="460"/>
        <end position="483"/>
    </location>
</feature>
<comment type="subcellular location">
    <subcellularLocation>
        <location evidence="1">Membrane</location>
        <topology evidence="1">Multi-pass membrane protein</topology>
    </subcellularLocation>
</comment>
<feature type="transmembrane region" description="Helical" evidence="11">
    <location>
        <begin position="503"/>
        <end position="524"/>
    </location>
</feature>
<feature type="domain" description="Cation/H+ exchanger transmembrane" evidence="12">
    <location>
        <begin position="238"/>
        <end position="620"/>
    </location>
</feature>
<evidence type="ECO:0008006" key="17">
    <source>
        <dbReference type="Google" id="ProtNLM"/>
    </source>
</evidence>
<evidence type="ECO:0000256" key="5">
    <source>
        <dbReference type="ARBA" id="ARBA00022958"/>
    </source>
</evidence>
<dbReference type="InterPro" id="IPR050794">
    <property type="entry name" value="CPA2_transporter"/>
</dbReference>
<sequence length="959" mass="108940">MMSWQEFSGCNVEGNTCPSMDENLSTGQTEDMIENSDGKERVTIEGSSDMEPYVGMEFESEEAAKVFYDAYATHLGFIMRVDAFRRSMRDGKVVWRRLVCNKEGFRKLRPRRSENRKPRAVTREGCKAMIVVKKEKMGKWVVTRFVKEHNHPLVDIPANGRRSVLLSQTPDEKDVKIRELTAELQRERKRSAAYQEQLEMVLKDMEDHSHHLSRNIDDIVRSVKDIETKRISLANSITSIIKVIFKHFELVTFVPEMLSGIAMGPSVLSRNETLRKKLMAPLRGNMMINAFENLALIFLYFLLTVQVDFVSIMKKTRKLTFTVGIACFVLPLAITVPTAYLLKDHMPNQDLQQTLPSIAFLETISTFRTVLIIVDDLKLLNSELGQTALTAALIAGTCNIFLGVIIVGARTESSGYKKRQFLLYNISRTSLIVVIVYVCRPIMLWMMRQTPERKSLKEKYICIIIIMILGCSLFGEITGQHAFLGPIILGMVTPDSPPMGTSLINKLGSFVWIVFMPCYAINVGKQVNIFDIGLDNFITVVFFAGLSTLARLLGSMIPTLYYKMPLKDAFPLSLILTSRGIFDLIYYYVANREKYISGQTFSIMVLITMVHSIILSPIFKAVYDTSRRYMVYDRRTIQHMKQQSELEIVVCIHNLEDVSSIINILEISNPTKESPLTVFVMNLEELVGRLVPLFISHIYDSAPSDKPTRASEIISTFSHYEEKKLGLVRVQCFTSVVSYTTMYDYICTLANEKSTSLIIIPFQHSDNRHIRAVNKKVLENAPCSVAVFFGRGILTEARFLNSHHILNVCVVFLGGSDDREALAYGARMLGNPCIRLTVVRLVDVKQISGELAEEIQDIKAIKHFKINTYNDKHVKYKEKILVEVSDTAKVLQCMENDFDLMVIGRRHDNESPLLKKLSEWIEYEELGVIGDIFVSSEVSMASVLLVQQQSLVVEEMLTP</sequence>
<keyword evidence="10" id="KW-0175">Coiled coil</keyword>
<feature type="domain" description="Cation/H(+) antiporter C-terminal" evidence="14">
    <location>
        <begin position="806"/>
        <end position="949"/>
    </location>
</feature>
<dbReference type="Pfam" id="PF03101">
    <property type="entry name" value="FAR1"/>
    <property type="match status" value="1"/>
</dbReference>
<evidence type="ECO:0000259" key="12">
    <source>
        <dbReference type="Pfam" id="PF00999"/>
    </source>
</evidence>
<evidence type="ECO:0000256" key="4">
    <source>
        <dbReference type="ARBA" id="ARBA00022692"/>
    </source>
</evidence>
<dbReference type="InterPro" id="IPR006153">
    <property type="entry name" value="Cation/H_exchanger_TM"/>
</dbReference>